<dbReference type="InterPro" id="IPR012675">
    <property type="entry name" value="Beta-grasp_dom_sf"/>
</dbReference>
<feature type="binding site" evidence="17">
    <location>
        <position position="163"/>
    </location>
    <ligand>
        <name>[2Fe-2S] cluster</name>
        <dbReference type="ChEBI" id="CHEBI:190135"/>
        <label>2</label>
    </ligand>
</feature>
<dbReference type="Gene3D" id="3.90.1170.50">
    <property type="entry name" value="Aldehyde oxidase/xanthine dehydrogenase, a/b hammerhead"/>
    <property type="match status" value="1"/>
</dbReference>
<feature type="binding site" evidence="17">
    <location>
        <position position="835"/>
    </location>
    <ligand>
        <name>Mo-molybdopterin</name>
        <dbReference type="ChEBI" id="CHEBI:71302"/>
    </ligand>
    <ligandPart>
        <name>Mo</name>
        <dbReference type="ChEBI" id="CHEBI:28685"/>
    </ligandPart>
</feature>
<evidence type="ECO:0000256" key="4">
    <source>
        <dbReference type="ARBA" id="ARBA00022630"/>
    </source>
</evidence>
<dbReference type="Gene3D" id="1.10.150.120">
    <property type="entry name" value="[2Fe-2S]-binding domain"/>
    <property type="match status" value="1"/>
</dbReference>
<dbReference type="SUPFAM" id="SSF54665">
    <property type="entry name" value="CO dehydrogenase molybdoprotein N-domain-like"/>
    <property type="match status" value="1"/>
</dbReference>
<keyword evidence="9" id="KW-0560">Oxidoreductase</keyword>
<dbReference type="Gene3D" id="3.30.465.10">
    <property type="match status" value="1"/>
</dbReference>
<dbReference type="Pfam" id="PF02738">
    <property type="entry name" value="MoCoBD_1"/>
    <property type="match status" value="1"/>
</dbReference>
<evidence type="ECO:0000256" key="16">
    <source>
        <dbReference type="PIRSR" id="PIRSR000127-2"/>
    </source>
</evidence>
<dbReference type="FunFam" id="3.10.20.30:FF:000012">
    <property type="entry name" value="Xanthine dehydrogenase/oxidase"/>
    <property type="match status" value="1"/>
</dbReference>
<dbReference type="SUPFAM" id="SSF47741">
    <property type="entry name" value="CO dehydrogenase ISP C-domain like"/>
    <property type="match status" value="1"/>
</dbReference>
<keyword evidence="5 17" id="KW-0001">2Fe-2S</keyword>
<feature type="binding site" evidence="17">
    <location>
        <position position="1122"/>
    </location>
    <ligand>
        <name>Mo-molybdopterin</name>
        <dbReference type="ChEBI" id="CHEBI:71302"/>
    </ligand>
    <ligandPart>
        <name>Mo</name>
        <dbReference type="ChEBI" id="CHEBI:28685"/>
    </ligandPart>
</feature>
<evidence type="ECO:0000313" key="19">
    <source>
        <dbReference type="RefSeq" id="XP_010247667.1"/>
    </source>
</evidence>
<keyword evidence="8" id="KW-0937">Abscisic acid biosynthesis</keyword>
<comment type="cofactor">
    <cofactor evidence="17">
        <name>Mo-molybdopterin</name>
        <dbReference type="ChEBI" id="CHEBI:71302"/>
    </cofactor>
    <text evidence="17">Binds 1 Mo-molybdopterin (Mo-MPT) cofactor per subunit.</text>
</comment>
<feature type="binding site" evidence="16">
    <location>
        <begin position="356"/>
        <end position="360"/>
    </location>
    <ligand>
        <name>FAD</name>
        <dbReference type="ChEBI" id="CHEBI:57692"/>
    </ligand>
</feature>
<dbReference type="InterPro" id="IPR001041">
    <property type="entry name" value="2Fe-2S_ferredoxin-type"/>
</dbReference>
<feature type="binding site" evidence="17">
    <location>
        <position position="46"/>
    </location>
    <ligand>
        <name>[2Fe-2S] cluster</name>
        <dbReference type="ChEBI" id="CHEBI:190135"/>
        <label>1</label>
    </ligand>
</feature>
<dbReference type="GO" id="GO:0004031">
    <property type="term" value="F:aldehyde oxidase activity"/>
    <property type="evidence" value="ECO:0007669"/>
    <property type="project" value="UniProtKB-ARBA"/>
</dbReference>
<dbReference type="OMA" id="HWYWPKT"/>
<feature type="binding site" evidence="17">
    <location>
        <position position="165"/>
    </location>
    <ligand>
        <name>[2Fe-2S] cluster</name>
        <dbReference type="ChEBI" id="CHEBI:190135"/>
        <label>2</label>
    </ligand>
</feature>
<dbReference type="Pfam" id="PF01799">
    <property type="entry name" value="Fer2_2"/>
    <property type="match status" value="1"/>
</dbReference>
<dbReference type="GeneID" id="104590647"/>
<dbReference type="PROSITE" id="PS00197">
    <property type="entry name" value="2FE2S_FER_1"/>
    <property type="match status" value="1"/>
</dbReference>
<comment type="cofactor">
    <cofactor evidence="17">
        <name>[2Fe-2S] cluster</name>
        <dbReference type="ChEBI" id="CHEBI:190135"/>
    </cofactor>
    <text evidence="17">Binds 2 [2Fe-2S] clusters.</text>
</comment>
<keyword evidence="6 17" id="KW-0479">Metal-binding</keyword>
<organism evidence="18 19">
    <name type="scientific">Nelumbo nucifera</name>
    <name type="common">Sacred lotus</name>
    <dbReference type="NCBI Taxonomy" id="4432"/>
    <lineage>
        <taxon>Eukaryota</taxon>
        <taxon>Viridiplantae</taxon>
        <taxon>Streptophyta</taxon>
        <taxon>Embryophyta</taxon>
        <taxon>Tracheophyta</taxon>
        <taxon>Spermatophyta</taxon>
        <taxon>Magnoliopsida</taxon>
        <taxon>Proteales</taxon>
        <taxon>Nelumbonaceae</taxon>
        <taxon>Nelumbo</taxon>
    </lineage>
</organism>
<proteinExistence type="inferred from homology"/>
<evidence type="ECO:0000256" key="17">
    <source>
        <dbReference type="PIRSR" id="PIRSR000127-3"/>
    </source>
</evidence>
<feature type="binding site" evidence="17">
    <location>
        <position position="119"/>
    </location>
    <ligand>
        <name>[2Fe-2S] cluster</name>
        <dbReference type="ChEBI" id="CHEBI:190135"/>
        <label>2</label>
    </ligand>
</feature>
<feature type="binding site" evidence="17">
    <location>
        <position position="948"/>
    </location>
    <ligand>
        <name>Mo-molybdopterin</name>
        <dbReference type="ChEBI" id="CHEBI:71302"/>
    </ligand>
    <ligandPart>
        <name>Mo</name>
        <dbReference type="ChEBI" id="CHEBI:28685"/>
    </ligandPart>
</feature>
<dbReference type="InterPro" id="IPR036683">
    <property type="entry name" value="CO_DH_flav_C_dom_sf"/>
</dbReference>
<dbReference type="FunFam" id="3.30.365.10:FF:000001">
    <property type="entry name" value="Xanthine dehydrogenase oxidase"/>
    <property type="match status" value="1"/>
</dbReference>
<dbReference type="eggNOG" id="KOG0430">
    <property type="taxonomic scope" value="Eukaryota"/>
</dbReference>
<dbReference type="GO" id="GO:0009851">
    <property type="term" value="P:auxin biosynthetic process"/>
    <property type="evidence" value="ECO:0007669"/>
    <property type="project" value="UniProtKB-KW"/>
</dbReference>
<dbReference type="FunFam" id="1.10.150.120:FF:000006">
    <property type="entry name" value="Aldehyde oxidase"/>
    <property type="match status" value="1"/>
</dbReference>
<comment type="cofactor">
    <cofactor evidence="14">
        <name>[2Fe-2S] cluster</name>
        <dbReference type="ChEBI" id="CHEBI:190135"/>
    </cofactor>
</comment>
<dbReference type="Gene3D" id="3.30.43.10">
    <property type="entry name" value="Uridine Diphospho-n-acetylenolpyruvylglucosamine Reductase, domain 2"/>
    <property type="match status" value="1"/>
</dbReference>
<evidence type="ECO:0000256" key="2">
    <source>
        <dbReference type="ARBA" id="ARBA00006849"/>
    </source>
</evidence>
<dbReference type="Pfam" id="PF20256">
    <property type="entry name" value="MoCoBD_2"/>
    <property type="match status" value="1"/>
</dbReference>
<dbReference type="InterPro" id="IPR046867">
    <property type="entry name" value="AldOxase/xan_DH_MoCoBD2"/>
</dbReference>
<dbReference type="InterPro" id="IPR005107">
    <property type="entry name" value="CO_DH_flav_C"/>
</dbReference>
<dbReference type="PROSITE" id="PS51085">
    <property type="entry name" value="2FE2S_FER_2"/>
    <property type="match status" value="1"/>
</dbReference>
<evidence type="ECO:0000256" key="12">
    <source>
        <dbReference type="ARBA" id="ARBA00023027"/>
    </source>
</evidence>
<keyword evidence="3 17" id="KW-0500">Molybdenum</keyword>
<keyword evidence="7 16" id="KW-0274">FAD</keyword>
<dbReference type="GO" id="GO:0051537">
    <property type="term" value="F:2 iron, 2 sulfur cluster binding"/>
    <property type="evidence" value="ECO:0007669"/>
    <property type="project" value="UniProtKB-KW"/>
</dbReference>
<feature type="binding site" evidence="16">
    <location>
        <begin position="267"/>
        <end position="274"/>
    </location>
    <ligand>
        <name>FAD</name>
        <dbReference type="ChEBI" id="CHEBI:57692"/>
    </ligand>
</feature>
<evidence type="ECO:0000256" key="1">
    <source>
        <dbReference type="ARBA" id="ARBA00001974"/>
    </source>
</evidence>
<dbReference type="STRING" id="4432.A0A1U7ZIV4"/>
<evidence type="ECO:0000256" key="11">
    <source>
        <dbReference type="ARBA" id="ARBA00023014"/>
    </source>
</evidence>
<feature type="binding site" evidence="17">
    <location>
        <position position="51"/>
    </location>
    <ligand>
        <name>[2Fe-2S] cluster</name>
        <dbReference type="ChEBI" id="CHEBI:190135"/>
        <label>1</label>
    </ligand>
</feature>
<protein>
    <submittedName>
        <fullName evidence="19">Abscisic-aldehyde oxidase-like isoform X1</fullName>
    </submittedName>
</protein>
<dbReference type="InterPro" id="IPR036884">
    <property type="entry name" value="2Fe-2S-bd_dom_sf"/>
</dbReference>
<dbReference type="InterPro" id="IPR016166">
    <property type="entry name" value="FAD-bd_PCMH"/>
</dbReference>
<comment type="cofactor">
    <cofactor evidence="1 16">
        <name>FAD</name>
        <dbReference type="ChEBI" id="CHEBI:57692"/>
    </cofactor>
</comment>
<dbReference type="InterPro" id="IPR006058">
    <property type="entry name" value="2Fe2S_fd_BS"/>
</dbReference>
<dbReference type="Gene3D" id="3.10.20.30">
    <property type="match status" value="1"/>
</dbReference>
<feature type="binding site" evidence="17">
    <location>
        <position position="116"/>
    </location>
    <ligand>
        <name>[2Fe-2S] cluster</name>
        <dbReference type="ChEBI" id="CHEBI:190135"/>
        <label>2</label>
    </ligand>
</feature>
<reference evidence="19" key="1">
    <citation type="submission" date="2025-08" db="UniProtKB">
        <authorList>
            <consortium name="RefSeq"/>
        </authorList>
    </citation>
    <scope>IDENTIFICATION</scope>
</reference>
<feature type="binding site" evidence="16">
    <location>
        <position position="440"/>
    </location>
    <ligand>
        <name>FAD</name>
        <dbReference type="ChEBI" id="CHEBI:57692"/>
    </ligand>
</feature>
<evidence type="ECO:0000256" key="15">
    <source>
        <dbReference type="PIRSR" id="PIRSR000127-1"/>
    </source>
</evidence>
<dbReference type="PANTHER" id="PTHR11908">
    <property type="entry name" value="XANTHINE DEHYDROGENASE"/>
    <property type="match status" value="1"/>
</dbReference>
<feature type="binding site" evidence="16">
    <location>
        <position position="372"/>
    </location>
    <ligand>
        <name>FAD</name>
        <dbReference type="ChEBI" id="CHEBI:57692"/>
    </ligand>
</feature>
<evidence type="ECO:0000256" key="7">
    <source>
        <dbReference type="ARBA" id="ARBA00022827"/>
    </source>
</evidence>
<evidence type="ECO:0000256" key="9">
    <source>
        <dbReference type="ARBA" id="ARBA00023002"/>
    </source>
</evidence>
<dbReference type="SUPFAM" id="SSF56176">
    <property type="entry name" value="FAD-binding/transporter-associated domain-like"/>
    <property type="match status" value="1"/>
</dbReference>
<feature type="binding site" evidence="17">
    <location>
        <position position="76"/>
    </location>
    <ligand>
        <name>[2Fe-2S] cluster</name>
        <dbReference type="ChEBI" id="CHEBI:190135"/>
        <label>1</label>
    </ligand>
</feature>
<evidence type="ECO:0000256" key="13">
    <source>
        <dbReference type="ARBA" id="ARBA00023070"/>
    </source>
</evidence>
<gene>
    <name evidence="19" type="primary">LOC104590647</name>
</gene>
<keyword evidence="13" id="KW-0073">Auxin biosynthesis</keyword>
<dbReference type="SUPFAM" id="SSF56003">
    <property type="entry name" value="Molybdenum cofactor-binding domain"/>
    <property type="match status" value="1"/>
</dbReference>
<dbReference type="Pfam" id="PF00111">
    <property type="entry name" value="Fer2"/>
    <property type="match status" value="1"/>
</dbReference>
<keyword evidence="12" id="KW-0520">NAD</keyword>
<keyword evidence="11 17" id="KW-0411">Iron-sulfur</keyword>
<dbReference type="Pfam" id="PF03450">
    <property type="entry name" value="CO_deh_flav_C"/>
    <property type="match status" value="1"/>
</dbReference>
<dbReference type="RefSeq" id="XP_010247667.1">
    <property type="nucleotide sequence ID" value="XM_010249365.2"/>
</dbReference>
<keyword evidence="10 17" id="KW-0408">Iron</keyword>
<dbReference type="InterPro" id="IPR016208">
    <property type="entry name" value="Ald_Oxase/xanthine_DH-like"/>
</dbReference>
<dbReference type="Gene3D" id="3.30.390.50">
    <property type="entry name" value="CO dehydrogenase flavoprotein, C-terminal domain"/>
    <property type="match status" value="1"/>
</dbReference>
<dbReference type="InterPro" id="IPR000674">
    <property type="entry name" value="Ald_Oxase/Xan_DH_a/b"/>
</dbReference>
<dbReference type="SMART" id="SM01008">
    <property type="entry name" value="Ald_Xan_dh_C"/>
    <property type="match status" value="1"/>
</dbReference>
<feature type="binding site" evidence="17">
    <location>
        <position position="804"/>
    </location>
    <ligand>
        <name>Mo-molybdopterin</name>
        <dbReference type="ChEBI" id="CHEBI:71302"/>
    </ligand>
    <ligandPart>
        <name>Mo</name>
        <dbReference type="ChEBI" id="CHEBI:28685"/>
    </ligandPart>
</feature>
<evidence type="ECO:0000256" key="10">
    <source>
        <dbReference type="ARBA" id="ARBA00023004"/>
    </source>
</evidence>
<evidence type="ECO:0000256" key="3">
    <source>
        <dbReference type="ARBA" id="ARBA00022505"/>
    </source>
</evidence>
<dbReference type="GO" id="GO:0071949">
    <property type="term" value="F:FAD binding"/>
    <property type="evidence" value="ECO:0007669"/>
    <property type="project" value="InterPro"/>
</dbReference>
<dbReference type="InterPro" id="IPR002346">
    <property type="entry name" value="Mopterin_DH_FAD-bd"/>
</dbReference>
<dbReference type="Pfam" id="PF00941">
    <property type="entry name" value="FAD_binding_5"/>
    <property type="match status" value="1"/>
</dbReference>
<dbReference type="InterPro" id="IPR036856">
    <property type="entry name" value="Ald_Oxase/Xan_DH_a/b_sf"/>
</dbReference>
<dbReference type="GO" id="GO:0009688">
    <property type="term" value="P:abscisic acid biosynthetic process"/>
    <property type="evidence" value="ECO:0007669"/>
    <property type="project" value="UniProtKB-KW"/>
</dbReference>
<feature type="binding site" evidence="16">
    <location>
        <position position="412"/>
    </location>
    <ligand>
        <name>FAD</name>
        <dbReference type="ChEBI" id="CHEBI:57692"/>
    </ligand>
</feature>
<dbReference type="SUPFAM" id="SSF55447">
    <property type="entry name" value="CO dehydrogenase flavoprotein C-terminal domain-like"/>
    <property type="match status" value="1"/>
</dbReference>
<evidence type="ECO:0000256" key="6">
    <source>
        <dbReference type="ARBA" id="ARBA00022723"/>
    </source>
</evidence>
<evidence type="ECO:0000313" key="18">
    <source>
        <dbReference type="Proteomes" id="UP000189703"/>
    </source>
</evidence>
<feature type="binding site" evidence="17">
    <location>
        <position position="54"/>
    </location>
    <ligand>
        <name>[2Fe-2S] cluster</name>
        <dbReference type="ChEBI" id="CHEBI:190135"/>
        <label>1</label>
    </ligand>
</feature>
<dbReference type="InterPro" id="IPR036318">
    <property type="entry name" value="FAD-bd_PCMH-like_sf"/>
</dbReference>
<dbReference type="FunCoup" id="A0A1U7ZIV4">
    <property type="interactions" value="108"/>
</dbReference>
<dbReference type="KEGG" id="nnu:104590647"/>
<dbReference type="InterPro" id="IPR008274">
    <property type="entry name" value="AldOxase/xan_DH_MoCoBD1"/>
</dbReference>
<dbReference type="PROSITE" id="PS51387">
    <property type="entry name" value="FAD_PCMH"/>
    <property type="match status" value="1"/>
</dbReference>
<evidence type="ECO:0000256" key="5">
    <source>
        <dbReference type="ARBA" id="ARBA00022714"/>
    </source>
</evidence>
<dbReference type="PIRSF" id="PIRSF000127">
    <property type="entry name" value="Xanthine_DH"/>
    <property type="match status" value="1"/>
</dbReference>
<keyword evidence="18" id="KW-1185">Reference proteome</keyword>
<dbReference type="InterPro" id="IPR016167">
    <property type="entry name" value="FAD-bd_PCMH_sub1"/>
</dbReference>
<dbReference type="GO" id="GO:0005506">
    <property type="term" value="F:iron ion binding"/>
    <property type="evidence" value="ECO:0007669"/>
    <property type="project" value="InterPro"/>
</dbReference>
<dbReference type="InterPro" id="IPR002888">
    <property type="entry name" value="2Fe-2S-bd"/>
</dbReference>
<name>A0A1U7ZIV4_NELNU</name>
<dbReference type="InterPro" id="IPR037165">
    <property type="entry name" value="AldOxase/xan_DH_Mopterin-bd_sf"/>
</dbReference>
<dbReference type="InterPro" id="IPR016169">
    <property type="entry name" value="FAD-bd_PCMH_sub2"/>
</dbReference>
<sequence>MEDRTERKLIFSVNGERFELSSIDPSTTLLEFLRCRTRYKSVKLGCGEGGCGACVVLLSKYDPVLDQVVDFTVSSCLTLLCSLHGCSITTSEGLGNSKDGFHTIHQRFAGFHASQCGFCTPGMCMSLFSALHNSKKSPRPDPSPGFSKLTVSEAEKAIVGNLCRCTGYRSIADACKSFAADVDLEDLGLNCFWRKEENMDANAKLSKLPLYTHSDQICSFPKFLKQEIKSKTLIYSNGYSWYSPVSVQELQSLLETDEAENGTKVKLVVGNTGVSYYKEPEKYNMYVDLTHIPELSMIRKDSKGIEIGAAVTISKVIQVLKEEREGGLHSNREMIFKKVADHMDKVASEYIRNTASLGGNLVMAQKNHFPSDIATILLAMDSTIVMQTGSKRLEITLEEFLQGPLFNSKTVLLSVRIPSWESERRVSSEIKTKMLFETFRAAPRPLGNALPYLNAAFLAQVSTCENSHHIILENIHLAFGAYGSKLATRVRKVEEFLAGKLLSYNILFEAISLLKATVVPEKGTSYPAYRTSLAVGFLFDFLHQLVEADADIPSGGLNGFVYALPNKFSGPESSNFHIRRPALLSSAKQVVEVNREYHPIGDPTKKAGAEIQASGEAVYVDDITSPKDCLYGSFIYSTRALARVKDIKLKSTPVPYGIVGIISYKDIPEGGENIGTRTIFNSEPLFADDITQYAGQPLALVVADTQKHADMAANSAVIDYDTEDLGSPILSVEEAVERSSFFEVPPFINPKQIGDFSKGMMEADHKILSAQIKLGSQYYFYMETQTALAVPDEDNCMVVYSSTQCPENAQIVIARCLGVPNHNIQVITRRVGGGFGGKAIRAIPVAAACALAAHKLRCPVRIYLNRKTDMIMAGGRHPMKINYSVGFKSNGKITALHLDILINAGISEDISPVMPHNMLGALKKYNWGTLSFDIKVCKTNHSSKSAMRAPGEVQASFIAEAVIEHVASFLSMDVNTVRNKNVHTFESLKLFYENSAGESFEYNLISVLDKLTASSNFHRRDAEIRQFNSCSKWKKRGISLVPIVHEVTTRPTPGKVSILPDGSVVVEVGGIELGQGLWTKVKQMAAFALSLVHCDGSRDLLDRVRVIQADTLSLVQGGFTSGSTTSETSCEAVRLCCNVLVERLIPLKERLQKQMGTVSWDMLILQANLQAVNLSASSYYVPEFASMKYLNYGAAVSEVEVDLLTGGTTILRTDIIYDCGQSLNPAVDLGQIEGAFVQGIGFFMLEEYLSNSDGLVVSDGTWTYKIPTIDTIPKQFNVEILNSGHHQKRVLSSKASGEPPLLLAVSVHCATRSAIREARKELFSLHKLEGSHSMFQLDVPATMPVVKELCGLDNVERYLENLLSHQ</sequence>
<dbReference type="InterPro" id="IPR036010">
    <property type="entry name" value="2Fe-2S_ferredoxin-like_sf"/>
</dbReference>
<dbReference type="OrthoDB" id="8300278at2759"/>
<accession>A0A1U7ZIV4</accession>
<dbReference type="SUPFAM" id="SSF54292">
    <property type="entry name" value="2Fe-2S ferredoxin-like"/>
    <property type="match status" value="1"/>
</dbReference>
<dbReference type="PANTHER" id="PTHR11908:SF132">
    <property type="entry name" value="ALDEHYDE OXIDASE 1-RELATED"/>
    <property type="match status" value="1"/>
</dbReference>
<dbReference type="Gene3D" id="3.30.365.10">
    <property type="entry name" value="Aldehyde oxidase/xanthine dehydrogenase, molybdopterin binding domain"/>
    <property type="match status" value="4"/>
</dbReference>
<comment type="similarity">
    <text evidence="2">Belongs to the xanthine dehydrogenase family.</text>
</comment>
<dbReference type="SMART" id="SM01092">
    <property type="entry name" value="CO_deh_flav_C"/>
    <property type="match status" value="1"/>
</dbReference>
<dbReference type="GO" id="GO:0016491">
    <property type="term" value="F:oxidoreductase activity"/>
    <property type="evidence" value="ECO:0000318"/>
    <property type="project" value="GO_Central"/>
</dbReference>
<feature type="active site" description="Proton acceptor" evidence="15">
    <location>
        <position position="1298"/>
    </location>
</feature>
<evidence type="ECO:0000256" key="8">
    <source>
        <dbReference type="ARBA" id="ARBA00022865"/>
    </source>
</evidence>
<evidence type="ECO:0000256" key="14">
    <source>
        <dbReference type="ARBA" id="ARBA00034078"/>
    </source>
</evidence>
<keyword evidence="4" id="KW-0285">Flavoprotein</keyword>
<dbReference type="Pfam" id="PF01315">
    <property type="entry name" value="Ald_Xan_dh_C"/>
    <property type="match status" value="1"/>
</dbReference>
<dbReference type="Proteomes" id="UP000189703">
    <property type="component" value="Unplaced"/>
</dbReference>